<dbReference type="Proteomes" id="UP000277424">
    <property type="component" value="Unassembled WGS sequence"/>
</dbReference>
<proteinExistence type="predicted"/>
<dbReference type="OrthoDB" id="7824597at2"/>
<dbReference type="InterPro" id="IPR023157">
    <property type="entry name" value="AGR-C-984p-like_sf"/>
</dbReference>
<dbReference type="RefSeq" id="WP_008945841.1">
    <property type="nucleotide sequence ID" value="NZ_RBIG01000001.1"/>
</dbReference>
<dbReference type="Pfam" id="PF06748">
    <property type="entry name" value="DUF1217"/>
    <property type="match status" value="1"/>
</dbReference>
<accession>A0A420WP45</accession>
<dbReference type="AlphaFoldDB" id="A0A420WP45"/>
<gene>
    <name evidence="1" type="ORF">BCL74_0403</name>
</gene>
<sequence length="267" mass="29980">MQIGTGTSGSGMSSLLLFRTLQHSGDAQKQQFAKQPQMQREIDYFLENAKKIESPEDFFKDRRLMQVALGAFGLEQELNYTARIKTIMTEDPAAKESLVNRMAEPRYKQISEAFDFSGSGVEKLKDEKFLKEITDKYLTNQFEKNLGGGNESLREAAYFRRKVAEVAEDGDIYKLMGDKVLRSVITDTLRIPKEIVNQSLERQAKVIESKVKPEDFKDPAFVDKFIARFLTQKDAEAQLANMGGGSFGSSGQIALQLLQGGNLNILV</sequence>
<dbReference type="Gene3D" id="1.10.3700.10">
    <property type="entry name" value="AGR C 984p-like"/>
    <property type="match status" value="1"/>
</dbReference>
<dbReference type="SUPFAM" id="SSF158837">
    <property type="entry name" value="AGR C 984p-like"/>
    <property type="match status" value="1"/>
</dbReference>
<dbReference type="InterPro" id="IPR010626">
    <property type="entry name" value="DUF1217"/>
</dbReference>
<dbReference type="EMBL" id="RBIG01000001">
    <property type="protein sequence ID" value="RKQ72635.1"/>
    <property type="molecule type" value="Genomic_DNA"/>
</dbReference>
<reference evidence="1 2" key="1">
    <citation type="submission" date="2018-10" db="EMBL/GenBank/DDBJ databases">
        <title>Comparative analysis of microorganisms from saline springs in Andes Mountain Range, Colombia.</title>
        <authorList>
            <person name="Rubin E."/>
        </authorList>
    </citation>
    <scope>NUCLEOTIDE SEQUENCE [LARGE SCALE GENOMIC DNA]</scope>
    <source>
        <strain evidence="1 2">USBA 36</strain>
    </source>
</reference>
<organism evidence="1 2">
    <name type="scientific">Oceanibaculum indicum</name>
    <dbReference type="NCBI Taxonomy" id="526216"/>
    <lineage>
        <taxon>Bacteria</taxon>
        <taxon>Pseudomonadati</taxon>
        <taxon>Pseudomonadota</taxon>
        <taxon>Alphaproteobacteria</taxon>
        <taxon>Rhodospirillales</taxon>
        <taxon>Oceanibaculaceae</taxon>
        <taxon>Oceanibaculum</taxon>
    </lineage>
</organism>
<protein>
    <submittedName>
        <fullName evidence="1">Uncharacterized protein DUF1217</fullName>
    </submittedName>
</protein>
<comment type="caution">
    <text evidence="1">The sequence shown here is derived from an EMBL/GenBank/DDBJ whole genome shotgun (WGS) entry which is preliminary data.</text>
</comment>
<name>A0A420WP45_9PROT</name>
<evidence type="ECO:0000313" key="1">
    <source>
        <dbReference type="EMBL" id="RKQ72635.1"/>
    </source>
</evidence>
<evidence type="ECO:0000313" key="2">
    <source>
        <dbReference type="Proteomes" id="UP000277424"/>
    </source>
</evidence>